<gene>
    <name evidence="1" type="ORF">J2T09_004675</name>
</gene>
<organism evidence="1 2">
    <name type="scientific">Neorhizobium huautlense</name>
    <dbReference type="NCBI Taxonomy" id="67774"/>
    <lineage>
        <taxon>Bacteria</taxon>
        <taxon>Pseudomonadati</taxon>
        <taxon>Pseudomonadota</taxon>
        <taxon>Alphaproteobacteria</taxon>
        <taxon>Hyphomicrobiales</taxon>
        <taxon>Rhizobiaceae</taxon>
        <taxon>Rhizobium/Agrobacterium group</taxon>
        <taxon>Neorhizobium</taxon>
    </lineage>
</organism>
<reference evidence="1 2" key="1">
    <citation type="submission" date="2023-07" db="EMBL/GenBank/DDBJ databases">
        <title>Sorghum-associated microbial communities from plants grown in Nebraska, USA.</title>
        <authorList>
            <person name="Schachtman D."/>
        </authorList>
    </citation>
    <scope>NUCLEOTIDE SEQUENCE [LARGE SCALE GENOMIC DNA]</scope>
    <source>
        <strain evidence="1 2">DS1307</strain>
    </source>
</reference>
<protein>
    <submittedName>
        <fullName evidence="1">Uncharacterized protein</fullName>
    </submittedName>
</protein>
<name>A0ABT9PZI6_9HYPH</name>
<dbReference type="EMBL" id="JAUSRF010000020">
    <property type="protein sequence ID" value="MDP9839895.1"/>
    <property type="molecule type" value="Genomic_DNA"/>
</dbReference>
<evidence type="ECO:0000313" key="2">
    <source>
        <dbReference type="Proteomes" id="UP001241472"/>
    </source>
</evidence>
<proteinExistence type="predicted"/>
<evidence type="ECO:0000313" key="1">
    <source>
        <dbReference type="EMBL" id="MDP9839895.1"/>
    </source>
</evidence>
<sequence length="103" mass="11738">MHFKFAVVLTTAIVSVAAVGHAKMDWHLYGAVPVTGDRTLELAYSDALARCRLENYLPYEDTSVLATHYNAPEMRSCLYRKGFIYQNNEPHAYPVPKVTYKIR</sequence>
<comment type="caution">
    <text evidence="1">The sequence shown here is derived from an EMBL/GenBank/DDBJ whole genome shotgun (WGS) entry which is preliminary data.</text>
</comment>
<dbReference type="RefSeq" id="WP_306838981.1">
    <property type="nucleotide sequence ID" value="NZ_JAUSRF010000020.1"/>
</dbReference>
<accession>A0ABT9PZI6</accession>
<dbReference type="Proteomes" id="UP001241472">
    <property type="component" value="Unassembled WGS sequence"/>
</dbReference>
<keyword evidence="2" id="KW-1185">Reference proteome</keyword>